<dbReference type="InterPro" id="IPR036871">
    <property type="entry name" value="PX_dom_sf"/>
</dbReference>
<reference evidence="2 3" key="1">
    <citation type="journal article" date="2021" name="Genome Biol.">
        <title>AFLAP: assembly-free linkage analysis pipeline using k-mers from genome sequencing data.</title>
        <authorList>
            <person name="Fletcher K."/>
            <person name="Zhang L."/>
            <person name="Gil J."/>
            <person name="Han R."/>
            <person name="Cavanaugh K."/>
            <person name="Michelmore R."/>
        </authorList>
    </citation>
    <scope>NUCLEOTIDE SEQUENCE [LARGE SCALE GENOMIC DNA]</scope>
    <source>
        <strain evidence="2 3">SF5</strain>
    </source>
</reference>
<dbReference type="CDD" id="cd06093">
    <property type="entry name" value="PX_domain"/>
    <property type="match status" value="1"/>
</dbReference>
<dbReference type="InterPro" id="IPR001683">
    <property type="entry name" value="PX_dom"/>
</dbReference>
<accession>A0A976FQ10</accession>
<dbReference type="AlphaFoldDB" id="A0A976FQ10"/>
<dbReference type="GeneID" id="94350782"/>
<keyword evidence="3" id="KW-1185">Reference proteome</keyword>
<dbReference type="Gene3D" id="3.30.1520.10">
    <property type="entry name" value="Phox-like domain"/>
    <property type="match status" value="1"/>
</dbReference>
<dbReference type="Pfam" id="PF00787">
    <property type="entry name" value="PX"/>
    <property type="match status" value="1"/>
</dbReference>
<evidence type="ECO:0000313" key="2">
    <source>
        <dbReference type="EMBL" id="TDH70434.1"/>
    </source>
</evidence>
<evidence type="ECO:0000313" key="3">
    <source>
        <dbReference type="Proteomes" id="UP000294530"/>
    </source>
</evidence>
<name>A0A976FQ10_BRELC</name>
<dbReference type="OrthoDB" id="129140at2759"/>
<dbReference type="GO" id="GO:0035091">
    <property type="term" value="F:phosphatidylinositol binding"/>
    <property type="evidence" value="ECO:0007669"/>
    <property type="project" value="InterPro"/>
</dbReference>
<dbReference type="EMBL" id="SHOA02000014">
    <property type="protein sequence ID" value="TDH70434.1"/>
    <property type="molecule type" value="Genomic_DNA"/>
</dbReference>
<evidence type="ECO:0000259" key="1">
    <source>
        <dbReference type="PROSITE" id="PS50195"/>
    </source>
</evidence>
<dbReference type="PROSITE" id="PS50195">
    <property type="entry name" value="PX"/>
    <property type="match status" value="1"/>
</dbReference>
<organism evidence="2 3">
    <name type="scientific">Bremia lactucae</name>
    <name type="common">Lettuce downy mildew</name>
    <dbReference type="NCBI Taxonomy" id="4779"/>
    <lineage>
        <taxon>Eukaryota</taxon>
        <taxon>Sar</taxon>
        <taxon>Stramenopiles</taxon>
        <taxon>Oomycota</taxon>
        <taxon>Peronosporomycetes</taxon>
        <taxon>Peronosporales</taxon>
        <taxon>Peronosporaceae</taxon>
        <taxon>Bremia</taxon>
    </lineage>
</organism>
<proteinExistence type="predicted"/>
<dbReference type="RefSeq" id="XP_067819933.1">
    <property type="nucleotide sequence ID" value="XM_067965111.1"/>
</dbReference>
<feature type="domain" description="PX" evidence="1">
    <location>
        <begin position="173"/>
        <end position="288"/>
    </location>
</feature>
<gene>
    <name evidence="2" type="ORF">CCR75_007047</name>
</gene>
<protein>
    <recommendedName>
        <fullName evidence="1">PX domain-containing protein</fullName>
    </recommendedName>
</protein>
<dbReference type="SUPFAM" id="SSF64268">
    <property type="entry name" value="PX domain"/>
    <property type="match status" value="1"/>
</dbReference>
<comment type="caution">
    <text evidence="2">The sequence shown here is derived from an EMBL/GenBank/DDBJ whole genome shotgun (WGS) entry which is preliminary data.</text>
</comment>
<dbReference type="KEGG" id="blac:94350782"/>
<dbReference type="Proteomes" id="UP000294530">
    <property type="component" value="Unassembled WGS sequence"/>
</dbReference>
<sequence length="288" mass="31425">MSTDQVVERNAPIEASVLVTSEVGEKVEASQPSADELTLAYHSVKESLTKEESVVGLCAEASLTHKADEVAEVTALTTELIEQVATQAHEAPMAENPFTEVEEVAVAEDLNMGSGKDESIVEAKQEPSESEPAVVEDMSKLKFVAELSEDAPAQEDPLVEVLQTSIAATPVKPGTECSLTFTPINVSFVKGVAFYNFRITDESDPDNDTRVSKRYSDFKALHAQLAELLANDQSFRLPTLPKASFLQGRKNVQMLEDRKTRFTAFFDAIATHPAAFESNVWKAFLVQA</sequence>